<accession>A0ABW1ZTN5</accession>
<keyword evidence="3" id="KW-0574">Periplasm</keyword>
<dbReference type="PANTHER" id="PTHR39210:SF1">
    <property type="entry name" value="HEPARIN-SULFATE LYASE"/>
    <property type="match status" value="1"/>
</dbReference>
<sequence length="525" mass="61011">MKDKASRIDFVLKKIEVFESEGFRCIGRDDLEPYKIETPFNWSLDPFVDNNWKFQLHTLRYLMIYLDAFLLTEERGYADKLLDYLEDWYSCSENNGNDFAWHDMATGIRAEKIYLIFTKLRPYKIHRPEKLKKIIKAHVERMMSEGYVNLRHNHGLYVIHGLRCLAEVVGPKKKLQIKSFCGDKFACLIKDQFDENFVHKEHSPHYHHLVLDTLKRYEKTGLYSDYEFLSATIKEAEANSSFLYLPDGRELPFGDTDFKECKGISSLSSLESSPCYSDIFLKSGYFVCREEGEGGSYLSVINNFNSNIHKHADNLSFVWGECGQDIVVDPGKYKYCNDDIRKYVTTSMAHNVVNFKDFQWGVSNLEKPVGKIHYRFFDEETIEADSEVAIKLNGSVYIFQRTFFYRQKAFLVVVDRILNSGDETYIARFNLDKSAELIKNKDGVIKLEFNGVRVSFQAKTLSHNLDFEDLSSNSLELLPVSYAYGEFDRTLSITSEFKNNIISFFQIGCSESAVDFVQENKHKIF</sequence>
<comment type="caution">
    <text evidence="7">The sequence shown here is derived from an EMBL/GenBank/DDBJ whole genome shotgun (WGS) entry which is preliminary data.</text>
</comment>
<dbReference type="Gene3D" id="1.50.10.100">
    <property type="entry name" value="Chondroitin AC/alginate lyase"/>
    <property type="match status" value="1"/>
</dbReference>
<dbReference type="RefSeq" id="WP_379907665.1">
    <property type="nucleotide sequence ID" value="NZ_JBHSWE010000001.1"/>
</dbReference>
<dbReference type="Pfam" id="PF07940">
    <property type="entry name" value="Hepar_II_III_C"/>
    <property type="match status" value="1"/>
</dbReference>
<dbReference type="PANTHER" id="PTHR39210">
    <property type="entry name" value="HEPARIN-SULFATE LYASE"/>
    <property type="match status" value="1"/>
</dbReference>
<gene>
    <name evidence="7" type="ORF">ACFQDL_02500</name>
</gene>
<proteinExistence type="predicted"/>
<dbReference type="SUPFAM" id="SSF48230">
    <property type="entry name" value="Chondroitin AC/alginate lyase"/>
    <property type="match status" value="1"/>
</dbReference>
<keyword evidence="8" id="KW-1185">Reference proteome</keyword>
<keyword evidence="2" id="KW-0732">Signal</keyword>
<evidence type="ECO:0000256" key="1">
    <source>
        <dbReference type="ARBA" id="ARBA00004418"/>
    </source>
</evidence>
<evidence type="ECO:0000256" key="3">
    <source>
        <dbReference type="ARBA" id="ARBA00022764"/>
    </source>
</evidence>
<evidence type="ECO:0000256" key="2">
    <source>
        <dbReference type="ARBA" id="ARBA00022729"/>
    </source>
</evidence>
<dbReference type="InterPro" id="IPR008929">
    <property type="entry name" value="Chondroitin_lyas"/>
</dbReference>
<evidence type="ECO:0000256" key="4">
    <source>
        <dbReference type="ARBA" id="ARBA00023239"/>
    </source>
</evidence>
<evidence type="ECO:0000259" key="6">
    <source>
        <dbReference type="Pfam" id="PF16889"/>
    </source>
</evidence>
<protein>
    <submittedName>
        <fullName evidence="7">Heparinase II/III family protein</fullName>
    </submittedName>
</protein>
<feature type="domain" description="Heparin-sulfate lyase N-terminal" evidence="6">
    <location>
        <begin position="32"/>
        <end position="215"/>
    </location>
</feature>
<evidence type="ECO:0000313" key="8">
    <source>
        <dbReference type="Proteomes" id="UP001596422"/>
    </source>
</evidence>
<dbReference type="InterPro" id="IPR012480">
    <property type="entry name" value="Hepar_II_III_C"/>
</dbReference>
<dbReference type="Pfam" id="PF16889">
    <property type="entry name" value="Hepar_II_III_N"/>
    <property type="match status" value="1"/>
</dbReference>
<dbReference type="Proteomes" id="UP001596422">
    <property type="component" value="Unassembled WGS sequence"/>
</dbReference>
<evidence type="ECO:0000259" key="5">
    <source>
        <dbReference type="Pfam" id="PF07940"/>
    </source>
</evidence>
<name>A0ABW1ZTN5_9GAMM</name>
<comment type="subcellular location">
    <subcellularLocation>
        <location evidence="1">Periplasm</location>
    </subcellularLocation>
</comment>
<dbReference type="Gene3D" id="2.70.98.70">
    <property type="match status" value="1"/>
</dbReference>
<evidence type="ECO:0000313" key="7">
    <source>
        <dbReference type="EMBL" id="MFC6669105.1"/>
    </source>
</evidence>
<dbReference type="InterPro" id="IPR031680">
    <property type="entry name" value="Hepar_II_III_N"/>
</dbReference>
<dbReference type="EMBL" id="JBHSWE010000001">
    <property type="protein sequence ID" value="MFC6669105.1"/>
    <property type="molecule type" value="Genomic_DNA"/>
</dbReference>
<reference evidence="8" key="1">
    <citation type="journal article" date="2019" name="Int. J. Syst. Evol. Microbiol.">
        <title>The Global Catalogue of Microorganisms (GCM) 10K type strain sequencing project: providing services to taxonomists for standard genome sequencing and annotation.</title>
        <authorList>
            <consortium name="The Broad Institute Genomics Platform"/>
            <consortium name="The Broad Institute Genome Sequencing Center for Infectious Disease"/>
            <person name="Wu L."/>
            <person name="Ma J."/>
        </authorList>
    </citation>
    <scope>NUCLEOTIDE SEQUENCE [LARGE SCALE GENOMIC DNA]</scope>
    <source>
        <strain evidence="8">NBRC 111756</strain>
    </source>
</reference>
<feature type="domain" description="Heparinase II/III-like C-terminal" evidence="5">
    <location>
        <begin position="280"/>
        <end position="446"/>
    </location>
</feature>
<organism evidence="7 8">
    <name type="scientific">Marinobacterium aestuariivivens</name>
    <dbReference type="NCBI Taxonomy" id="1698799"/>
    <lineage>
        <taxon>Bacteria</taxon>
        <taxon>Pseudomonadati</taxon>
        <taxon>Pseudomonadota</taxon>
        <taxon>Gammaproteobacteria</taxon>
        <taxon>Oceanospirillales</taxon>
        <taxon>Oceanospirillaceae</taxon>
        <taxon>Marinobacterium</taxon>
    </lineage>
</organism>
<keyword evidence="4" id="KW-0456">Lyase</keyword>